<feature type="compositionally biased region" description="Basic and acidic residues" evidence="10">
    <location>
        <begin position="461"/>
        <end position="483"/>
    </location>
</feature>
<dbReference type="GeneID" id="30151480"/>
<dbReference type="InterPro" id="IPR008271">
    <property type="entry name" value="Ser/Thr_kinase_AS"/>
</dbReference>
<feature type="domain" description="PH" evidence="11">
    <location>
        <begin position="985"/>
        <end position="1117"/>
    </location>
</feature>
<dbReference type="EMBL" id="AWGJ01000001">
    <property type="protein sequence ID" value="ODN84169.1"/>
    <property type="molecule type" value="Genomic_DNA"/>
</dbReference>
<dbReference type="SUPFAM" id="SSF56112">
    <property type="entry name" value="Protein kinase-like (PK-like)"/>
    <property type="match status" value="2"/>
</dbReference>
<dbReference type="GO" id="GO:0005524">
    <property type="term" value="F:ATP binding"/>
    <property type="evidence" value="ECO:0007669"/>
    <property type="project" value="UniProtKB-UniRule"/>
</dbReference>
<evidence type="ECO:0000313" key="14">
    <source>
        <dbReference type="Proteomes" id="UP000094065"/>
    </source>
</evidence>
<feature type="region of interest" description="Disordered" evidence="10">
    <location>
        <begin position="846"/>
        <end position="914"/>
    </location>
</feature>
<feature type="compositionally biased region" description="Gly residues" evidence="10">
    <location>
        <begin position="92"/>
        <end position="101"/>
    </location>
</feature>
<dbReference type="Proteomes" id="UP000094065">
    <property type="component" value="Unassembled WGS sequence"/>
</dbReference>
<evidence type="ECO:0000259" key="11">
    <source>
        <dbReference type="PROSITE" id="PS50003"/>
    </source>
</evidence>
<sequence length="1125" mass="122144">MAAVSLTPSSPTGPNSAALRPMLTSPTISRNPSSSSGHSTTSISSTSSVQAAPMRPPPPETRTAATDKSQMGSRNDSDAEDDAHYDGPRTGPAGGRGGGWTRNGPRTVTSAANLNQSPQPRYPIPPSIITSSASPSPILTNRSRPRQEGAGGSPTTPRGASFAAAPDATLDGSAPLRVTISIDPEDPHNHTHHPRSGAASPLDTRGRLTAPSSPTNPNRPLKDKPRTLSVDAGTSRSHGNRGRSQDRDRRQSHSSNGSGSHKPGPEDWIKEEEIGSGAFSTVYRVVPAHEATSPTSPRPPKKYAMKVIDQNFLVKHKKVKYAMVERDAMIRLSEPIPMRGHRRGISSSSSAGNSSSTTVKPRKSSVSIIAPPSPNLSGNTLTGTTPTSGGKSHSRDRLSIATTSSAGSSPVLAASIGTNAQSSPGSNKALAGRRPSRSADPPEMVPEVNEVLLPTPIISEMEGRSRPPSPVREESAEGHESLHDSSQALQNPVIELGPALPPLPPSAMDSRSSSLATSDAPPLTPGARPPRTPKKRRQSLATSEKSAKSTQTVVPSGRMRQHPGFIKLHSTFNDRVALYFVMSLAAQGDMYGLIRKWGSFDINTARYYAAQLVDSCEFMHQVGVIHRDLKPENILIDDDLRTKISDFGSAKIFIDPPPASKEIDKEEQGSKRSFVGSADYVSPEVLRDDPADSAADIWAIGVILYQMIAGKTPFRGATDYLTFQRVLRKEMEWPEGFDEDAKDMIDSIFNIDPANRPTATALKSHPFFNTIDWSTIWTCPVPDIQTGMRAPTATLANVDMNDIFGGVFDDDGDGFEYEYDDDEPGIDPHSGLRHSPFYDAESAARAVDSVDNPDHRNVYTPTNSNQLDPPRPTYAYNTSKPVHSRDSSEASKKGNGRKFGKGRGLSHGSESSGMTRNTLAAWLDSLRFEKKAGLHGMRRTSTSGFPEHLLGQKPDQGVGRGLWGVEPLSDEEINKWAPYLHPNENILCTDRLDTRAVNSRLPAFTGSWKPRQVLLTDFPRLVFIKADEDPAEEGELLTKGKSKEKKERREREREEMKLSRGEAVFGDKGSLATKVSSVVSKNTRTLVVYTAAVDFWIHLEDAEQRDQWANVLRRLDEYMPLRFVD</sequence>
<dbReference type="InterPro" id="IPR011009">
    <property type="entry name" value="Kinase-like_dom_sf"/>
</dbReference>
<dbReference type="InterPro" id="IPR001849">
    <property type="entry name" value="PH_domain"/>
</dbReference>
<dbReference type="PROSITE" id="PS00107">
    <property type="entry name" value="PROTEIN_KINASE_ATP"/>
    <property type="match status" value="1"/>
</dbReference>
<dbReference type="SMART" id="SM00220">
    <property type="entry name" value="S_TKc"/>
    <property type="match status" value="1"/>
</dbReference>
<comment type="caution">
    <text evidence="13">The sequence shown here is derived from an EMBL/GenBank/DDBJ whole genome shotgun (WGS) entry which is preliminary data.</text>
</comment>
<dbReference type="RefSeq" id="XP_018997972.1">
    <property type="nucleotide sequence ID" value="XM_019133267.1"/>
</dbReference>
<feature type="compositionally biased region" description="Low complexity" evidence="10">
    <location>
        <begin position="127"/>
        <end position="138"/>
    </location>
</feature>
<feature type="compositionally biased region" description="Polar residues" evidence="10">
    <location>
        <begin position="416"/>
        <end position="426"/>
    </location>
</feature>
<keyword evidence="5" id="KW-0418">Kinase</keyword>
<dbReference type="InterPro" id="IPR017441">
    <property type="entry name" value="Protein_kinase_ATP_BS"/>
</dbReference>
<reference evidence="13 14" key="1">
    <citation type="submission" date="2016-06" db="EMBL/GenBank/DDBJ databases">
        <title>Evolution of pathogenesis and genome organization in the Tremellales.</title>
        <authorList>
            <person name="Cuomo C."/>
            <person name="Litvintseva A."/>
            <person name="Heitman J."/>
            <person name="Chen Y."/>
            <person name="Sun S."/>
            <person name="Springer D."/>
            <person name="Dromer F."/>
            <person name="Young S."/>
            <person name="Zeng Q."/>
            <person name="Chapman S."/>
            <person name="Gujja S."/>
            <person name="Saif S."/>
            <person name="Birren B."/>
        </authorList>
    </citation>
    <scope>NUCLEOTIDE SEQUENCE [LARGE SCALE GENOMIC DNA]</scope>
    <source>
        <strain evidence="13 14">CBS 6039</strain>
    </source>
</reference>
<dbReference type="Gene3D" id="3.30.200.20">
    <property type="entry name" value="Phosphorylase Kinase, domain 1"/>
    <property type="match status" value="2"/>
</dbReference>
<keyword evidence="6 9" id="KW-0067">ATP-binding</keyword>
<feature type="region of interest" description="Disordered" evidence="10">
    <location>
        <begin position="1"/>
        <end position="268"/>
    </location>
</feature>
<feature type="compositionally biased region" description="Basic and acidic residues" evidence="10">
    <location>
        <begin position="1044"/>
        <end position="1058"/>
    </location>
</feature>
<organism evidence="13 14">
    <name type="scientific">Cryptococcus amylolentus CBS 6039</name>
    <dbReference type="NCBI Taxonomy" id="1295533"/>
    <lineage>
        <taxon>Eukaryota</taxon>
        <taxon>Fungi</taxon>
        <taxon>Dikarya</taxon>
        <taxon>Basidiomycota</taxon>
        <taxon>Agaricomycotina</taxon>
        <taxon>Tremellomycetes</taxon>
        <taxon>Tremellales</taxon>
        <taxon>Cryptococcaceae</taxon>
        <taxon>Cryptococcus</taxon>
    </lineage>
</organism>
<evidence type="ECO:0000256" key="9">
    <source>
        <dbReference type="PROSITE-ProRule" id="PRU10141"/>
    </source>
</evidence>
<dbReference type="GO" id="GO:0035556">
    <property type="term" value="P:intracellular signal transduction"/>
    <property type="evidence" value="ECO:0007669"/>
    <property type="project" value="TreeGrafter"/>
</dbReference>
<feature type="region of interest" description="Disordered" evidence="10">
    <location>
        <begin position="1033"/>
        <end position="1058"/>
    </location>
</feature>
<evidence type="ECO:0000256" key="5">
    <source>
        <dbReference type="ARBA" id="ARBA00022777"/>
    </source>
</evidence>
<evidence type="ECO:0000256" key="8">
    <source>
        <dbReference type="ARBA" id="ARBA00048679"/>
    </source>
</evidence>
<gene>
    <name evidence="13" type="ORF">L202_00171</name>
</gene>
<accession>A0A1E3I6C5</accession>
<evidence type="ECO:0000259" key="12">
    <source>
        <dbReference type="PROSITE" id="PS50011"/>
    </source>
</evidence>
<feature type="region of interest" description="Disordered" evidence="10">
    <location>
        <begin position="335"/>
        <end position="557"/>
    </location>
</feature>
<feature type="compositionally biased region" description="Polar residues" evidence="10">
    <location>
        <begin position="108"/>
        <end position="119"/>
    </location>
</feature>
<dbReference type="PROSITE" id="PS50003">
    <property type="entry name" value="PH_DOMAIN"/>
    <property type="match status" value="1"/>
</dbReference>
<feature type="compositionally biased region" description="Low complexity" evidence="10">
    <location>
        <begin position="24"/>
        <end position="53"/>
    </location>
</feature>
<dbReference type="PROSITE" id="PS50011">
    <property type="entry name" value="PROTEIN_KINASE_DOM"/>
    <property type="match status" value="1"/>
</dbReference>
<proteinExistence type="predicted"/>
<comment type="catalytic activity">
    <reaction evidence="7">
        <text>L-threonyl-[protein] + ATP = O-phospho-L-threonyl-[protein] + ADP + H(+)</text>
        <dbReference type="Rhea" id="RHEA:46608"/>
        <dbReference type="Rhea" id="RHEA-COMP:11060"/>
        <dbReference type="Rhea" id="RHEA-COMP:11605"/>
        <dbReference type="ChEBI" id="CHEBI:15378"/>
        <dbReference type="ChEBI" id="CHEBI:30013"/>
        <dbReference type="ChEBI" id="CHEBI:30616"/>
        <dbReference type="ChEBI" id="CHEBI:61977"/>
        <dbReference type="ChEBI" id="CHEBI:456216"/>
        <dbReference type="EC" id="2.7.11.1"/>
    </reaction>
</comment>
<dbReference type="AlphaFoldDB" id="A0A1E3I6C5"/>
<dbReference type="EC" id="2.7.11.1" evidence="1"/>
<evidence type="ECO:0000256" key="7">
    <source>
        <dbReference type="ARBA" id="ARBA00047899"/>
    </source>
</evidence>
<keyword evidence="3" id="KW-0808">Transferase</keyword>
<feature type="compositionally biased region" description="Polar residues" evidence="10">
    <location>
        <begin position="375"/>
        <end position="391"/>
    </location>
</feature>
<keyword evidence="4 9" id="KW-0547">Nucleotide-binding</keyword>
<dbReference type="Gene3D" id="1.10.510.10">
    <property type="entry name" value="Transferase(Phosphotransferase) domain 1"/>
    <property type="match status" value="1"/>
</dbReference>
<dbReference type="InterPro" id="IPR050236">
    <property type="entry name" value="Ser_Thr_kinase_AGC"/>
</dbReference>
<feature type="domain" description="Protein kinase" evidence="12">
    <location>
        <begin position="268"/>
        <end position="768"/>
    </location>
</feature>
<comment type="catalytic activity">
    <reaction evidence="8">
        <text>L-seryl-[protein] + ATP = O-phospho-L-seryl-[protein] + ADP + H(+)</text>
        <dbReference type="Rhea" id="RHEA:17989"/>
        <dbReference type="Rhea" id="RHEA-COMP:9863"/>
        <dbReference type="Rhea" id="RHEA-COMP:11604"/>
        <dbReference type="ChEBI" id="CHEBI:15378"/>
        <dbReference type="ChEBI" id="CHEBI:29999"/>
        <dbReference type="ChEBI" id="CHEBI:30616"/>
        <dbReference type="ChEBI" id="CHEBI:83421"/>
        <dbReference type="ChEBI" id="CHEBI:456216"/>
        <dbReference type="EC" id="2.7.11.1"/>
    </reaction>
</comment>
<feature type="binding site" evidence="9">
    <location>
        <position position="306"/>
    </location>
    <ligand>
        <name>ATP</name>
        <dbReference type="ChEBI" id="CHEBI:30616"/>
    </ligand>
</feature>
<name>A0A1E3I6C5_9TREE</name>
<feature type="compositionally biased region" description="Polar residues" evidence="10">
    <location>
        <begin position="539"/>
        <end position="554"/>
    </location>
</feature>
<evidence type="ECO:0000256" key="6">
    <source>
        <dbReference type="ARBA" id="ARBA00022840"/>
    </source>
</evidence>
<dbReference type="PROSITE" id="PS00108">
    <property type="entry name" value="PROTEIN_KINASE_ST"/>
    <property type="match status" value="1"/>
</dbReference>
<evidence type="ECO:0000256" key="4">
    <source>
        <dbReference type="ARBA" id="ARBA00022741"/>
    </source>
</evidence>
<feature type="compositionally biased region" description="Polar residues" evidence="10">
    <location>
        <begin position="1"/>
        <end position="15"/>
    </location>
</feature>
<feature type="compositionally biased region" description="Low complexity" evidence="10">
    <location>
        <begin position="346"/>
        <end position="356"/>
    </location>
</feature>
<keyword evidence="2" id="KW-0723">Serine/threonine-protein kinase</keyword>
<evidence type="ECO:0000256" key="10">
    <source>
        <dbReference type="SAM" id="MobiDB-lite"/>
    </source>
</evidence>
<feature type="compositionally biased region" description="Basic and acidic residues" evidence="10">
    <location>
        <begin position="883"/>
        <end position="892"/>
    </location>
</feature>
<dbReference type="OrthoDB" id="347657at2759"/>
<evidence type="ECO:0000256" key="1">
    <source>
        <dbReference type="ARBA" id="ARBA00012513"/>
    </source>
</evidence>
<dbReference type="InterPro" id="IPR000719">
    <property type="entry name" value="Prot_kinase_dom"/>
</dbReference>
<evidence type="ECO:0000313" key="13">
    <source>
        <dbReference type="EMBL" id="ODN84169.1"/>
    </source>
</evidence>
<evidence type="ECO:0000256" key="3">
    <source>
        <dbReference type="ARBA" id="ARBA00022679"/>
    </source>
</evidence>
<dbReference type="Pfam" id="PF00069">
    <property type="entry name" value="Pkinase"/>
    <property type="match status" value="1"/>
</dbReference>
<protein>
    <recommendedName>
        <fullName evidence="1">non-specific serine/threonine protein kinase</fullName>
        <ecNumber evidence="1">2.7.11.1</ecNumber>
    </recommendedName>
</protein>
<dbReference type="PANTHER" id="PTHR24356">
    <property type="entry name" value="SERINE/THREONINE-PROTEIN KINASE"/>
    <property type="match status" value="1"/>
</dbReference>
<dbReference type="GO" id="GO:0004674">
    <property type="term" value="F:protein serine/threonine kinase activity"/>
    <property type="evidence" value="ECO:0007669"/>
    <property type="project" value="UniProtKB-KW"/>
</dbReference>
<dbReference type="STRING" id="1295533.A0A1E3I6C5"/>
<evidence type="ECO:0000256" key="2">
    <source>
        <dbReference type="ARBA" id="ARBA00022527"/>
    </source>
</evidence>
<dbReference type="PANTHER" id="PTHR24356:SF163">
    <property type="entry name" value="3-PHOSPHOINOSITIDE-DEPENDENT PROTEIN KINASE 1-RELATED"/>
    <property type="match status" value="1"/>
</dbReference>
<keyword evidence="14" id="KW-1185">Reference proteome</keyword>